<name>A0A2K1KKT4_PHYPA</name>
<dbReference type="PaxDb" id="3218-PP1S23_137V6.1"/>
<gene>
    <name evidence="2" type="ORF">PHYPA_008068</name>
</gene>
<reference evidence="2 4" key="2">
    <citation type="journal article" date="2018" name="Plant J.">
        <title>The Physcomitrella patens chromosome-scale assembly reveals moss genome structure and evolution.</title>
        <authorList>
            <person name="Lang D."/>
            <person name="Ullrich K.K."/>
            <person name="Murat F."/>
            <person name="Fuchs J."/>
            <person name="Jenkins J."/>
            <person name="Haas F.B."/>
            <person name="Piednoel M."/>
            <person name="Gundlach H."/>
            <person name="Van Bel M."/>
            <person name="Meyberg R."/>
            <person name="Vives C."/>
            <person name="Morata J."/>
            <person name="Symeonidi A."/>
            <person name="Hiss M."/>
            <person name="Muchero W."/>
            <person name="Kamisugi Y."/>
            <person name="Saleh O."/>
            <person name="Blanc G."/>
            <person name="Decker E.L."/>
            <person name="van Gessel N."/>
            <person name="Grimwood J."/>
            <person name="Hayes R.D."/>
            <person name="Graham S.W."/>
            <person name="Gunter L.E."/>
            <person name="McDaniel S.F."/>
            <person name="Hoernstein S.N.W."/>
            <person name="Larsson A."/>
            <person name="Li F.W."/>
            <person name="Perroud P.F."/>
            <person name="Phillips J."/>
            <person name="Ranjan P."/>
            <person name="Rokshar D.S."/>
            <person name="Rothfels C.J."/>
            <person name="Schneider L."/>
            <person name="Shu S."/>
            <person name="Stevenson D.W."/>
            <person name="Thummler F."/>
            <person name="Tillich M."/>
            <person name="Villarreal Aguilar J.C."/>
            <person name="Widiez T."/>
            <person name="Wong G.K."/>
            <person name="Wymore A."/>
            <person name="Zhang Y."/>
            <person name="Zimmer A.D."/>
            <person name="Quatrano R.S."/>
            <person name="Mayer K.F.X."/>
            <person name="Goodstein D."/>
            <person name="Casacuberta J.M."/>
            <person name="Vandepoele K."/>
            <person name="Reski R."/>
            <person name="Cuming A.C."/>
            <person name="Tuskan G.A."/>
            <person name="Maumus F."/>
            <person name="Salse J."/>
            <person name="Schmutz J."/>
            <person name="Rensing S.A."/>
        </authorList>
    </citation>
    <scope>NUCLEOTIDE SEQUENCE [LARGE SCALE GENOMIC DNA]</scope>
    <source>
        <strain evidence="3 4">cv. Gransden 2004</strain>
    </source>
</reference>
<feature type="region of interest" description="Disordered" evidence="1">
    <location>
        <begin position="1"/>
        <end position="51"/>
    </location>
</feature>
<dbReference type="InParanoid" id="A0A2K1KKT4"/>
<dbReference type="AlphaFoldDB" id="A0A2K1KKT4"/>
<organism evidence="2">
    <name type="scientific">Physcomitrium patens</name>
    <name type="common">Spreading-leaved earth moss</name>
    <name type="synonym">Physcomitrella patens</name>
    <dbReference type="NCBI Taxonomy" id="3218"/>
    <lineage>
        <taxon>Eukaryota</taxon>
        <taxon>Viridiplantae</taxon>
        <taxon>Streptophyta</taxon>
        <taxon>Embryophyta</taxon>
        <taxon>Bryophyta</taxon>
        <taxon>Bryophytina</taxon>
        <taxon>Bryopsida</taxon>
        <taxon>Funariidae</taxon>
        <taxon>Funariales</taxon>
        <taxon>Funariaceae</taxon>
        <taxon>Physcomitrium</taxon>
    </lineage>
</organism>
<evidence type="ECO:0000256" key="1">
    <source>
        <dbReference type="SAM" id="MobiDB-lite"/>
    </source>
</evidence>
<dbReference type="Gramene" id="Pp3c5_23369V3.1">
    <property type="protein sequence ID" value="Pp3c5_23369V3.1"/>
    <property type="gene ID" value="Pp3c5_23369"/>
</dbReference>
<protein>
    <submittedName>
        <fullName evidence="2 3">Uncharacterized protein</fullName>
    </submittedName>
</protein>
<sequence>MALGKKVAESRGYGEDKGWTLQKEGGEIDVAEADPANGQDSHSDETRPALLQKRQACEPIDLRKLACHTGQSLKPGLGKVSSIASQCHR</sequence>
<evidence type="ECO:0000313" key="4">
    <source>
        <dbReference type="Proteomes" id="UP000006727"/>
    </source>
</evidence>
<evidence type="ECO:0000313" key="2">
    <source>
        <dbReference type="EMBL" id="PNR54391.1"/>
    </source>
</evidence>
<reference evidence="2 4" key="1">
    <citation type="journal article" date="2008" name="Science">
        <title>The Physcomitrella genome reveals evolutionary insights into the conquest of land by plants.</title>
        <authorList>
            <person name="Rensing S."/>
            <person name="Lang D."/>
            <person name="Zimmer A."/>
            <person name="Terry A."/>
            <person name="Salamov A."/>
            <person name="Shapiro H."/>
            <person name="Nishiyama T."/>
            <person name="Perroud P.-F."/>
            <person name="Lindquist E."/>
            <person name="Kamisugi Y."/>
            <person name="Tanahashi T."/>
            <person name="Sakakibara K."/>
            <person name="Fujita T."/>
            <person name="Oishi K."/>
            <person name="Shin-I T."/>
            <person name="Kuroki Y."/>
            <person name="Toyoda A."/>
            <person name="Suzuki Y."/>
            <person name="Hashimoto A."/>
            <person name="Yamaguchi K."/>
            <person name="Sugano A."/>
            <person name="Kohara Y."/>
            <person name="Fujiyama A."/>
            <person name="Anterola A."/>
            <person name="Aoki S."/>
            <person name="Ashton N."/>
            <person name="Barbazuk W.B."/>
            <person name="Barker E."/>
            <person name="Bennetzen J."/>
            <person name="Bezanilla M."/>
            <person name="Blankenship R."/>
            <person name="Cho S.H."/>
            <person name="Dutcher S."/>
            <person name="Estelle M."/>
            <person name="Fawcett J.A."/>
            <person name="Gundlach H."/>
            <person name="Hanada K."/>
            <person name="Heyl A."/>
            <person name="Hicks K.A."/>
            <person name="Hugh J."/>
            <person name="Lohr M."/>
            <person name="Mayer K."/>
            <person name="Melkozernov A."/>
            <person name="Murata T."/>
            <person name="Nelson D."/>
            <person name="Pils B."/>
            <person name="Prigge M."/>
            <person name="Reiss B."/>
            <person name="Renner T."/>
            <person name="Rombauts S."/>
            <person name="Rushton P."/>
            <person name="Sanderfoot A."/>
            <person name="Schween G."/>
            <person name="Shiu S.-H."/>
            <person name="Stueber K."/>
            <person name="Theodoulou F.L."/>
            <person name="Tu H."/>
            <person name="Van de Peer Y."/>
            <person name="Verrier P.J."/>
            <person name="Waters E."/>
            <person name="Wood A."/>
            <person name="Yang L."/>
            <person name="Cove D."/>
            <person name="Cuming A."/>
            <person name="Hasebe M."/>
            <person name="Lucas S."/>
            <person name="Mishler D.B."/>
            <person name="Reski R."/>
            <person name="Grigoriev I."/>
            <person name="Quatrano R.S."/>
            <person name="Boore J.L."/>
        </authorList>
    </citation>
    <scope>NUCLEOTIDE SEQUENCE [LARGE SCALE GENOMIC DNA]</scope>
    <source>
        <strain evidence="3 4">cv. Gransden 2004</strain>
    </source>
</reference>
<dbReference type="EMBL" id="ABEU02000005">
    <property type="protein sequence ID" value="PNR54391.1"/>
    <property type="molecule type" value="Genomic_DNA"/>
</dbReference>
<proteinExistence type="predicted"/>
<accession>A0A2K1KKT4</accession>
<keyword evidence="4" id="KW-1185">Reference proteome</keyword>
<reference evidence="3" key="3">
    <citation type="submission" date="2020-12" db="UniProtKB">
        <authorList>
            <consortium name="EnsemblPlants"/>
        </authorList>
    </citation>
    <scope>IDENTIFICATION</scope>
</reference>
<dbReference type="Proteomes" id="UP000006727">
    <property type="component" value="Chromosome 5"/>
</dbReference>
<dbReference type="EnsemblPlants" id="Pp3c5_23369V3.1">
    <property type="protein sequence ID" value="Pp3c5_23369V3.1"/>
    <property type="gene ID" value="Pp3c5_23369"/>
</dbReference>
<evidence type="ECO:0000313" key="3">
    <source>
        <dbReference type="EnsemblPlants" id="Pp3c5_23369V3.1"/>
    </source>
</evidence>
<feature type="compositionally biased region" description="Basic and acidic residues" evidence="1">
    <location>
        <begin position="1"/>
        <end position="18"/>
    </location>
</feature>